<feature type="transmembrane region" description="Helical" evidence="1">
    <location>
        <begin position="213"/>
        <end position="236"/>
    </location>
</feature>
<sequence>MSWFASIPVGLVCVAWLLVPGLLVTYPIGLRGIAAWAVAPIVTVAITASFAVVAGKAGISWSVGAVVMACAAVAIVIGGGAFLLRRRVRAREPDPRRLTLAALLGLVVAAILGAIAFARGAGEPESISQTFDGVFHYNAVASILDSGNASSLTLGSLGSPGIPPAFYPGAWHDLVSLVVLSGVASVPVATNLMAATVALVLWPLSCLLLARQIFGRSPAALAVTGVVSIGFGAYPWGLLSFGVLWPNLLGMSLAPASLGAVLSLFGVAREDAIGRGRAWLLLPVILVALALGHPNVLFSVAALSIFPVGTMLLRRAWRRPWRGLAEIAGAVAVLLLGWWWAATTPALATVRTMPWPPVTTPGHAAGEVLSNAAPGYDPLWVLSALVLVGVVYCLWRSGWRWLVGGQVLSAALYVVSAGVNKPSTYKFTGYWYNDSHRLAAMIPITAVPLTVAALLLLVALVRRVLPRAQEVLVASILGAILLAVTGGLYVRSHISILAGHYTKAAGEPGNRLFDARERAFFARIQHELPAGAKVAGNPWNGSVLLWALYDRPVLIPNLVIATTPDQDYLSAHLIDAAADPRVCEIANRLGVGYLVVTDNLFWPGSPETAKYPGLADPGNRPGFRLVDADGPDKLYQLTACGR</sequence>
<organism evidence="2 3">
    <name type="scientific">Amycolatopsis alkalitolerans</name>
    <dbReference type="NCBI Taxonomy" id="2547244"/>
    <lineage>
        <taxon>Bacteria</taxon>
        <taxon>Bacillati</taxon>
        <taxon>Actinomycetota</taxon>
        <taxon>Actinomycetes</taxon>
        <taxon>Pseudonocardiales</taxon>
        <taxon>Pseudonocardiaceae</taxon>
        <taxon>Amycolatopsis</taxon>
    </lineage>
</organism>
<gene>
    <name evidence="2" type="ORF">FG385_01265</name>
</gene>
<feature type="transmembrane region" description="Helical" evidence="1">
    <location>
        <begin position="274"/>
        <end position="291"/>
    </location>
</feature>
<comment type="caution">
    <text evidence="2">The sequence shown here is derived from an EMBL/GenBank/DDBJ whole genome shotgun (WGS) entry which is preliminary data.</text>
</comment>
<dbReference type="InterPro" id="IPR046671">
    <property type="entry name" value="DUF6541"/>
</dbReference>
<feature type="transmembrane region" description="Helical" evidence="1">
    <location>
        <begin position="378"/>
        <end position="395"/>
    </location>
</feature>
<dbReference type="Proteomes" id="UP000305546">
    <property type="component" value="Unassembled WGS sequence"/>
</dbReference>
<proteinExistence type="predicted"/>
<dbReference type="Pfam" id="PF20176">
    <property type="entry name" value="DUF6541"/>
    <property type="match status" value="1"/>
</dbReference>
<dbReference type="OrthoDB" id="3169698at2"/>
<feature type="transmembrane region" description="Helical" evidence="1">
    <location>
        <begin position="402"/>
        <end position="419"/>
    </location>
</feature>
<protein>
    <recommendedName>
        <fullName evidence="4">DUF2079 domain-containing protein</fullName>
    </recommendedName>
</protein>
<accession>A0A5C4MBG4</accession>
<dbReference type="RefSeq" id="WP_139094691.1">
    <property type="nucleotide sequence ID" value="NZ_VDFW01000001.1"/>
</dbReference>
<keyword evidence="1" id="KW-0472">Membrane</keyword>
<feature type="transmembrane region" description="Helical" evidence="1">
    <location>
        <begin position="297"/>
        <end position="317"/>
    </location>
</feature>
<evidence type="ECO:0000313" key="2">
    <source>
        <dbReference type="EMBL" id="TNC29620.1"/>
    </source>
</evidence>
<feature type="transmembrane region" description="Helical" evidence="1">
    <location>
        <begin position="439"/>
        <end position="459"/>
    </location>
</feature>
<feature type="transmembrane region" description="Helical" evidence="1">
    <location>
        <begin position="471"/>
        <end position="490"/>
    </location>
</feature>
<keyword evidence="3" id="KW-1185">Reference proteome</keyword>
<feature type="transmembrane region" description="Helical" evidence="1">
    <location>
        <begin position="6"/>
        <end position="26"/>
    </location>
</feature>
<feature type="transmembrane region" description="Helical" evidence="1">
    <location>
        <begin position="248"/>
        <end position="267"/>
    </location>
</feature>
<dbReference type="EMBL" id="VDFW01000001">
    <property type="protein sequence ID" value="TNC29620.1"/>
    <property type="molecule type" value="Genomic_DNA"/>
</dbReference>
<reference evidence="2 3" key="1">
    <citation type="submission" date="2019-06" db="EMBL/GenBank/DDBJ databases">
        <title>Amycolatopsis alkalitolerans sp. nov., isolated from Gastrodia elata Blume.</title>
        <authorList>
            <person name="Narsing Rao M.P."/>
            <person name="Li W.J."/>
        </authorList>
    </citation>
    <scope>NUCLEOTIDE SEQUENCE [LARGE SCALE GENOMIC DNA]</scope>
    <source>
        <strain evidence="2 3">SYSUP0005</strain>
    </source>
</reference>
<evidence type="ECO:0000256" key="1">
    <source>
        <dbReference type="SAM" id="Phobius"/>
    </source>
</evidence>
<evidence type="ECO:0008006" key="4">
    <source>
        <dbReference type="Google" id="ProtNLM"/>
    </source>
</evidence>
<feature type="transmembrane region" description="Helical" evidence="1">
    <location>
        <begin position="324"/>
        <end position="341"/>
    </location>
</feature>
<feature type="transmembrane region" description="Helical" evidence="1">
    <location>
        <begin position="174"/>
        <end position="201"/>
    </location>
</feature>
<dbReference type="AlphaFoldDB" id="A0A5C4MBG4"/>
<keyword evidence="1" id="KW-0812">Transmembrane</keyword>
<feature type="transmembrane region" description="Helical" evidence="1">
    <location>
        <begin position="59"/>
        <end position="85"/>
    </location>
</feature>
<feature type="transmembrane region" description="Helical" evidence="1">
    <location>
        <begin position="97"/>
        <end position="118"/>
    </location>
</feature>
<name>A0A5C4MBG4_9PSEU</name>
<feature type="transmembrane region" description="Helical" evidence="1">
    <location>
        <begin position="33"/>
        <end position="53"/>
    </location>
</feature>
<keyword evidence="1" id="KW-1133">Transmembrane helix</keyword>
<evidence type="ECO:0000313" key="3">
    <source>
        <dbReference type="Proteomes" id="UP000305546"/>
    </source>
</evidence>